<name>A0A8S5LY07_9CAUD</name>
<evidence type="ECO:0000313" key="1">
    <source>
        <dbReference type="EMBL" id="DAD74860.1"/>
    </source>
</evidence>
<reference evidence="1" key="1">
    <citation type="journal article" date="2021" name="Proc. Natl. Acad. Sci. U.S.A.">
        <title>A Catalog of Tens of Thousands of Viruses from Human Metagenomes Reveals Hidden Associations with Chronic Diseases.</title>
        <authorList>
            <person name="Tisza M.J."/>
            <person name="Buck C.B."/>
        </authorList>
    </citation>
    <scope>NUCLEOTIDE SEQUENCE</scope>
    <source>
        <strain evidence="1">Ctrnx29</strain>
    </source>
</reference>
<accession>A0A8S5LY07</accession>
<sequence>MIEGFNVRCLIGPLDITRSPKIEIISRRRAVVGMASVVIPDPEGTVRASLAVGQPVDICFGYRGEDSLWQEWEGSISGIDQPHASAPDADAVIVRCVGQEQSLATTRVTESFLNEPADVVARRLLAKTGLSVGNISIPSPVLPHQVFSNCTVARAIKQLGTTLERSYGCDMHRHALWLGASGLTWSDGDEPGDEYRVATAENLIAHTPPLAVGGIGVVTSVVLPGLTHSRLMHVYDSRRGIDDVYRALSVIHTLEDAGNTTQVTYGTDEGWS</sequence>
<dbReference type="EMBL" id="BK014766">
    <property type="protein sequence ID" value="DAD74860.1"/>
    <property type="molecule type" value="Genomic_DNA"/>
</dbReference>
<organism evidence="1">
    <name type="scientific">Myoviridae sp. ctrnx29</name>
    <dbReference type="NCBI Taxonomy" id="2826704"/>
    <lineage>
        <taxon>Viruses</taxon>
        <taxon>Duplodnaviria</taxon>
        <taxon>Heunggongvirae</taxon>
        <taxon>Uroviricota</taxon>
        <taxon>Caudoviricetes</taxon>
    </lineage>
</organism>
<protein>
    <submittedName>
        <fullName evidence="1">Tail protein</fullName>
    </submittedName>
</protein>
<proteinExistence type="predicted"/>